<accession>G3B409</accession>
<sequence length="59" mass="6887">MFRLFRTFLTPSRTIPVKTQESWTRLNQQVPEQNLSEYLSQRPCLGLTLPASQRISAHI</sequence>
<dbReference type="EMBL" id="GL996521">
    <property type="protein sequence ID" value="EGV63908.1"/>
    <property type="molecule type" value="Genomic_DNA"/>
</dbReference>
<reference evidence="1 2" key="1">
    <citation type="journal article" date="2011" name="Proc. Natl. Acad. Sci. U.S.A.">
        <title>Comparative genomics of xylose-fermenting fungi for enhanced biofuel production.</title>
        <authorList>
            <person name="Wohlbach D.J."/>
            <person name="Kuo A."/>
            <person name="Sato T.K."/>
            <person name="Potts K.M."/>
            <person name="Salamov A.A."/>
            <person name="LaButti K.M."/>
            <person name="Sun H."/>
            <person name="Clum A."/>
            <person name="Pangilinan J.L."/>
            <person name="Lindquist E.A."/>
            <person name="Lucas S."/>
            <person name="Lapidus A."/>
            <person name="Jin M."/>
            <person name="Gunawan C."/>
            <person name="Balan V."/>
            <person name="Dale B.E."/>
            <person name="Jeffries T.W."/>
            <person name="Zinkel R."/>
            <person name="Barry K.W."/>
            <person name="Grigoriev I.V."/>
            <person name="Gasch A.P."/>
        </authorList>
    </citation>
    <scope>NUCLEOTIDE SEQUENCE [LARGE SCALE GENOMIC DNA]</scope>
    <source>
        <strain evidence="2">ATCC 10573 / BCRC 21748 / CBS 615 / JCM 9827 / NBRC 10315 / NRRL Y-1498 / VKM Y-70</strain>
    </source>
</reference>
<evidence type="ECO:0000313" key="2">
    <source>
        <dbReference type="Proteomes" id="UP000000707"/>
    </source>
</evidence>
<keyword evidence="2" id="KW-1185">Reference proteome</keyword>
<organism evidence="2">
    <name type="scientific">Candida tenuis (strain ATCC 10573 / BCRC 21748 / CBS 615 / JCM 9827 / NBRC 10315 / NRRL Y-1498 / VKM Y-70)</name>
    <name type="common">Yeast</name>
    <name type="synonym">Yamadazyma tenuis</name>
    <dbReference type="NCBI Taxonomy" id="590646"/>
    <lineage>
        <taxon>Eukaryota</taxon>
        <taxon>Fungi</taxon>
        <taxon>Dikarya</taxon>
        <taxon>Ascomycota</taxon>
        <taxon>Saccharomycotina</taxon>
        <taxon>Pichiomycetes</taxon>
        <taxon>Debaryomycetaceae</taxon>
        <taxon>Yamadazyma</taxon>
    </lineage>
</organism>
<proteinExistence type="predicted"/>
<dbReference type="Proteomes" id="UP000000707">
    <property type="component" value="Unassembled WGS sequence"/>
</dbReference>
<dbReference type="AlphaFoldDB" id="G3B409"/>
<evidence type="ECO:0000313" key="1">
    <source>
        <dbReference type="EMBL" id="EGV63908.1"/>
    </source>
</evidence>
<protein>
    <submittedName>
        <fullName evidence="1">Uncharacterized protein</fullName>
    </submittedName>
</protein>
<dbReference type="HOGENOM" id="CLU_2960543_0_0_1"/>
<gene>
    <name evidence="1" type="ORF">CANTEDRAFT_113938</name>
</gene>
<name>G3B409_CANTC</name>